<dbReference type="PROSITE" id="PS50835">
    <property type="entry name" value="IG_LIKE"/>
    <property type="match status" value="1"/>
</dbReference>
<reference evidence="4" key="1">
    <citation type="submission" date="2023-05" db="EMBL/GenBank/DDBJ databases">
        <authorList>
            <person name="Stuckert A."/>
        </authorList>
    </citation>
    <scope>NUCLEOTIDE SEQUENCE</scope>
</reference>
<dbReference type="InterPro" id="IPR013783">
    <property type="entry name" value="Ig-like_fold"/>
</dbReference>
<comment type="caution">
    <text evidence="4">The sequence shown here is derived from an EMBL/GenBank/DDBJ whole genome shotgun (WGS) entry which is preliminary data.</text>
</comment>
<evidence type="ECO:0000256" key="2">
    <source>
        <dbReference type="ARBA" id="ARBA00023157"/>
    </source>
</evidence>
<evidence type="ECO:0000313" key="5">
    <source>
        <dbReference type="Proteomes" id="UP001162483"/>
    </source>
</evidence>
<proteinExistence type="predicted"/>
<keyword evidence="5" id="KW-1185">Reference proteome</keyword>
<dbReference type="Gene3D" id="2.60.40.10">
    <property type="entry name" value="Immunoglobulins"/>
    <property type="match status" value="2"/>
</dbReference>
<dbReference type="PANTHER" id="PTHR44170:SF49">
    <property type="entry name" value="PROTEIN SIDEKICK-1 ISOFORM X1"/>
    <property type="match status" value="1"/>
</dbReference>
<dbReference type="InterPro" id="IPR036179">
    <property type="entry name" value="Ig-like_dom_sf"/>
</dbReference>
<sequence>EFGRRLTILNPTLSDAGYYSCEVTLRSSSVPPVTAGAYLTVLEPPQFVKEPDRHLTAEMEKIVDIPCQAKGVPQPSISWYKDAALIDVRRETRFRIVSGGSLRISGLMPEDTGMFQCFARNSA</sequence>
<accession>A0ABN9FVA0</accession>
<protein>
    <recommendedName>
        <fullName evidence="3">Ig-like domain-containing protein</fullName>
    </recommendedName>
</protein>
<dbReference type="SMART" id="SM00408">
    <property type="entry name" value="IGc2"/>
    <property type="match status" value="1"/>
</dbReference>
<feature type="domain" description="Ig-like" evidence="3">
    <location>
        <begin position="45"/>
        <end position="123"/>
    </location>
</feature>
<organism evidence="4 5">
    <name type="scientific">Staurois parvus</name>
    <dbReference type="NCBI Taxonomy" id="386267"/>
    <lineage>
        <taxon>Eukaryota</taxon>
        <taxon>Metazoa</taxon>
        <taxon>Chordata</taxon>
        <taxon>Craniata</taxon>
        <taxon>Vertebrata</taxon>
        <taxon>Euteleostomi</taxon>
        <taxon>Amphibia</taxon>
        <taxon>Batrachia</taxon>
        <taxon>Anura</taxon>
        <taxon>Neobatrachia</taxon>
        <taxon>Ranoidea</taxon>
        <taxon>Ranidae</taxon>
        <taxon>Staurois</taxon>
    </lineage>
</organism>
<dbReference type="PANTHER" id="PTHR44170">
    <property type="entry name" value="PROTEIN SIDEKICK"/>
    <property type="match status" value="1"/>
</dbReference>
<evidence type="ECO:0000313" key="4">
    <source>
        <dbReference type="EMBL" id="CAI9599940.1"/>
    </source>
</evidence>
<keyword evidence="2" id="KW-1015">Disulfide bond</keyword>
<evidence type="ECO:0000256" key="1">
    <source>
        <dbReference type="ARBA" id="ARBA00022737"/>
    </source>
</evidence>
<feature type="non-terminal residue" evidence="4">
    <location>
        <position position="123"/>
    </location>
</feature>
<dbReference type="InterPro" id="IPR007110">
    <property type="entry name" value="Ig-like_dom"/>
</dbReference>
<evidence type="ECO:0000259" key="3">
    <source>
        <dbReference type="PROSITE" id="PS50835"/>
    </source>
</evidence>
<dbReference type="EMBL" id="CATNWA010017373">
    <property type="protein sequence ID" value="CAI9599940.1"/>
    <property type="molecule type" value="Genomic_DNA"/>
</dbReference>
<dbReference type="InterPro" id="IPR003598">
    <property type="entry name" value="Ig_sub2"/>
</dbReference>
<dbReference type="SUPFAM" id="SSF48726">
    <property type="entry name" value="Immunoglobulin"/>
    <property type="match status" value="2"/>
</dbReference>
<keyword evidence="1" id="KW-0677">Repeat</keyword>
<name>A0ABN9FVA0_9NEOB</name>
<dbReference type="Pfam" id="PF13927">
    <property type="entry name" value="Ig_3"/>
    <property type="match status" value="1"/>
</dbReference>
<dbReference type="Proteomes" id="UP001162483">
    <property type="component" value="Unassembled WGS sequence"/>
</dbReference>
<feature type="non-terminal residue" evidence="4">
    <location>
        <position position="1"/>
    </location>
</feature>
<gene>
    <name evidence="4" type="ORF">SPARVUS_LOCUS12684732</name>
</gene>